<dbReference type="Proteomes" id="UP000499080">
    <property type="component" value="Unassembled WGS sequence"/>
</dbReference>
<protein>
    <submittedName>
        <fullName evidence="1">Uncharacterized protein</fullName>
    </submittedName>
</protein>
<evidence type="ECO:0000313" key="1">
    <source>
        <dbReference type="EMBL" id="GBM20547.1"/>
    </source>
</evidence>
<organism evidence="1 2">
    <name type="scientific">Araneus ventricosus</name>
    <name type="common">Orbweaver spider</name>
    <name type="synonym">Epeira ventricosa</name>
    <dbReference type="NCBI Taxonomy" id="182803"/>
    <lineage>
        <taxon>Eukaryota</taxon>
        <taxon>Metazoa</taxon>
        <taxon>Ecdysozoa</taxon>
        <taxon>Arthropoda</taxon>
        <taxon>Chelicerata</taxon>
        <taxon>Arachnida</taxon>
        <taxon>Araneae</taxon>
        <taxon>Araneomorphae</taxon>
        <taxon>Entelegynae</taxon>
        <taxon>Araneoidea</taxon>
        <taxon>Araneidae</taxon>
        <taxon>Araneus</taxon>
    </lineage>
</organism>
<dbReference type="EMBL" id="BGPR01090748">
    <property type="protein sequence ID" value="GBM20547.1"/>
    <property type="molecule type" value="Genomic_DNA"/>
</dbReference>
<comment type="caution">
    <text evidence="1">The sequence shown here is derived from an EMBL/GenBank/DDBJ whole genome shotgun (WGS) entry which is preliminary data.</text>
</comment>
<keyword evidence="2" id="KW-1185">Reference proteome</keyword>
<dbReference type="AlphaFoldDB" id="A0A4Y2DW36"/>
<name>A0A4Y2DW36_ARAVE</name>
<reference evidence="1 2" key="1">
    <citation type="journal article" date="2019" name="Sci. Rep.">
        <title>Orb-weaving spider Araneus ventricosus genome elucidates the spidroin gene catalogue.</title>
        <authorList>
            <person name="Kono N."/>
            <person name="Nakamura H."/>
            <person name="Ohtoshi R."/>
            <person name="Moran D.A.P."/>
            <person name="Shinohara A."/>
            <person name="Yoshida Y."/>
            <person name="Fujiwara M."/>
            <person name="Mori M."/>
            <person name="Tomita M."/>
            <person name="Arakawa K."/>
        </authorList>
    </citation>
    <scope>NUCLEOTIDE SEQUENCE [LARGE SCALE GENOMIC DNA]</scope>
</reference>
<sequence length="103" mass="11986">METRKPVAIATAVNEITWRTELSWRTDSSKIDDIWYLALRPQLQICIMSWTRSVKEKRSKAHTDSFHCTTKLSIKTPMSAKVYEKVNVSRLASARRPIYRTVT</sequence>
<accession>A0A4Y2DW36</accession>
<proteinExistence type="predicted"/>
<gene>
    <name evidence="1" type="ORF">AVEN_108848_1</name>
</gene>
<evidence type="ECO:0000313" key="2">
    <source>
        <dbReference type="Proteomes" id="UP000499080"/>
    </source>
</evidence>